<sequence>MLGLPLLLVLVMLFGLDALFEPERLTQGNWWQSAVMVLISVLQGIFAIWSMVLAVANLAEAHRFSLWRAAWTHLVVLIFWILLFTVPAVYLMDKGAI</sequence>
<evidence type="ECO:0000256" key="1">
    <source>
        <dbReference type="SAM" id="Phobius"/>
    </source>
</evidence>
<dbReference type="RefSeq" id="WP_345316286.1">
    <property type="nucleotide sequence ID" value="NZ_BAABLF010000007.1"/>
</dbReference>
<keyword evidence="3" id="KW-1185">Reference proteome</keyword>
<keyword evidence="1" id="KW-0812">Transmembrane</keyword>
<keyword evidence="1" id="KW-0472">Membrane</keyword>
<dbReference type="EMBL" id="BAABLF010000007">
    <property type="protein sequence ID" value="GAA5189952.1"/>
    <property type="molecule type" value="Genomic_DNA"/>
</dbReference>
<name>A0ABP9S2B5_9GAMM</name>
<evidence type="ECO:0000313" key="2">
    <source>
        <dbReference type="EMBL" id="GAA5189952.1"/>
    </source>
</evidence>
<evidence type="ECO:0000313" key="3">
    <source>
        <dbReference type="Proteomes" id="UP001501600"/>
    </source>
</evidence>
<feature type="transmembrane region" description="Helical" evidence="1">
    <location>
        <begin position="71"/>
        <end position="92"/>
    </location>
</feature>
<reference evidence="3" key="1">
    <citation type="journal article" date="2019" name="Int. J. Syst. Evol. Microbiol.">
        <title>The Global Catalogue of Microorganisms (GCM) 10K type strain sequencing project: providing services to taxonomists for standard genome sequencing and annotation.</title>
        <authorList>
            <consortium name="The Broad Institute Genomics Platform"/>
            <consortium name="The Broad Institute Genome Sequencing Center for Infectious Disease"/>
            <person name="Wu L."/>
            <person name="Ma J."/>
        </authorList>
    </citation>
    <scope>NUCLEOTIDE SEQUENCE [LARGE SCALE GENOMIC DNA]</scope>
    <source>
        <strain evidence="3">JCM 18720</strain>
    </source>
</reference>
<accession>A0ABP9S2B5</accession>
<feature type="transmembrane region" description="Helical" evidence="1">
    <location>
        <begin position="34"/>
        <end position="59"/>
    </location>
</feature>
<proteinExistence type="predicted"/>
<gene>
    <name evidence="2" type="ORF">GCM10025772_13510</name>
</gene>
<comment type="caution">
    <text evidence="2">The sequence shown here is derived from an EMBL/GenBank/DDBJ whole genome shotgun (WGS) entry which is preliminary data.</text>
</comment>
<protein>
    <submittedName>
        <fullName evidence="2">Uncharacterized protein</fullName>
    </submittedName>
</protein>
<keyword evidence="1" id="KW-1133">Transmembrane helix</keyword>
<dbReference type="Proteomes" id="UP001501600">
    <property type="component" value="Unassembled WGS sequence"/>
</dbReference>
<organism evidence="2 3">
    <name type="scientific">Ferrimonas gelatinilytica</name>
    <dbReference type="NCBI Taxonomy" id="1255257"/>
    <lineage>
        <taxon>Bacteria</taxon>
        <taxon>Pseudomonadati</taxon>
        <taxon>Pseudomonadota</taxon>
        <taxon>Gammaproteobacteria</taxon>
        <taxon>Alteromonadales</taxon>
        <taxon>Ferrimonadaceae</taxon>
        <taxon>Ferrimonas</taxon>
    </lineage>
</organism>